<dbReference type="OrthoDB" id="281564at2"/>
<feature type="transmembrane region" description="Helical" evidence="1">
    <location>
        <begin position="82"/>
        <end position="101"/>
    </location>
</feature>
<reference evidence="2 3" key="1">
    <citation type="submission" date="2017-06" db="EMBL/GenBank/DDBJ databases">
        <title>Genome sequencing of cyanobaciteial culture collection at National Institute for Environmental Studies (NIES).</title>
        <authorList>
            <person name="Hirose Y."/>
            <person name="Shimura Y."/>
            <person name="Fujisawa T."/>
            <person name="Nakamura Y."/>
            <person name="Kawachi M."/>
        </authorList>
    </citation>
    <scope>NUCLEOTIDE SEQUENCE [LARGE SCALE GENOMIC DNA]</scope>
    <source>
        <strain evidence="2 3">NIES-806</strain>
    </source>
</reference>
<evidence type="ECO:0000313" key="2">
    <source>
        <dbReference type="EMBL" id="BAZ85486.1"/>
    </source>
</evidence>
<name>A0A1Z4V1V4_9CYAN</name>
<dbReference type="AlphaFoldDB" id="A0A1Z4V1V4"/>
<dbReference type="RefSeq" id="WP_096666239.1">
    <property type="nucleotide sequence ID" value="NZ_AP018316.1"/>
</dbReference>
<dbReference type="KEGG" id="dcm:NIES806_16890"/>
<sequence length="102" mass="10936">MIALSSLGVIGDYFLKVASNNEISLKKSWFFIGVIILASTAFGWVYVMKHMKLATLGVVYSVSTVLLLASVGVIFFQESLNAYEIGGIVLAIAALILLSAFS</sequence>
<keyword evidence="3" id="KW-1185">Reference proteome</keyword>
<keyword evidence="1" id="KW-0812">Transmembrane</keyword>
<feature type="transmembrane region" description="Helical" evidence="1">
    <location>
        <begin position="29"/>
        <end position="47"/>
    </location>
</feature>
<keyword evidence="1" id="KW-0472">Membrane</keyword>
<evidence type="ECO:0000313" key="3">
    <source>
        <dbReference type="Proteomes" id="UP000218702"/>
    </source>
</evidence>
<dbReference type="Proteomes" id="UP000218702">
    <property type="component" value="Chromosome"/>
</dbReference>
<dbReference type="EMBL" id="AP018316">
    <property type="protein sequence ID" value="BAZ85486.1"/>
    <property type="molecule type" value="Genomic_DNA"/>
</dbReference>
<organism evidence="2 3">
    <name type="scientific">Dolichospermum compactum NIES-806</name>
    <dbReference type="NCBI Taxonomy" id="1973481"/>
    <lineage>
        <taxon>Bacteria</taxon>
        <taxon>Bacillati</taxon>
        <taxon>Cyanobacteriota</taxon>
        <taxon>Cyanophyceae</taxon>
        <taxon>Nostocales</taxon>
        <taxon>Aphanizomenonaceae</taxon>
        <taxon>Dolichospermum</taxon>
        <taxon>Dolichospermum compactum</taxon>
    </lineage>
</organism>
<dbReference type="InterPro" id="IPR037185">
    <property type="entry name" value="EmrE-like"/>
</dbReference>
<proteinExistence type="predicted"/>
<protein>
    <recommendedName>
        <fullName evidence="4">Small multidrug resistance protein</fullName>
    </recommendedName>
</protein>
<keyword evidence="1" id="KW-1133">Transmembrane helix</keyword>
<dbReference type="SUPFAM" id="SSF103481">
    <property type="entry name" value="Multidrug resistance efflux transporter EmrE"/>
    <property type="match status" value="1"/>
</dbReference>
<evidence type="ECO:0000256" key="1">
    <source>
        <dbReference type="SAM" id="Phobius"/>
    </source>
</evidence>
<evidence type="ECO:0008006" key="4">
    <source>
        <dbReference type="Google" id="ProtNLM"/>
    </source>
</evidence>
<dbReference type="Gene3D" id="1.10.3730.20">
    <property type="match status" value="1"/>
</dbReference>
<accession>A0A1Z4V1V4</accession>
<gene>
    <name evidence="2" type="ORF">NIES806_16890</name>
</gene>
<feature type="transmembrane region" description="Helical" evidence="1">
    <location>
        <begin position="54"/>
        <end position="76"/>
    </location>
</feature>